<evidence type="ECO:0000256" key="5">
    <source>
        <dbReference type="ARBA" id="ARBA00038437"/>
    </source>
</evidence>
<reference evidence="9 10" key="1">
    <citation type="submission" date="2020-10" db="EMBL/GenBank/DDBJ databases">
        <title>Ca. Dormibacterota MAGs.</title>
        <authorList>
            <person name="Montgomery K."/>
        </authorList>
    </citation>
    <scope>NUCLEOTIDE SEQUENCE [LARGE SCALE GENOMIC DNA]</scope>
    <source>
        <strain evidence="9">Mitchell_Peninsula_5</strain>
    </source>
</reference>
<dbReference type="Gene3D" id="3.40.50.300">
    <property type="entry name" value="P-loop containing nucleotide triphosphate hydrolases"/>
    <property type="match status" value="2"/>
</dbReference>
<dbReference type="CDD" id="cd00268">
    <property type="entry name" value="DEADc"/>
    <property type="match status" value="1"/>
</dbReference>
<dbReference type="PANTHER" id="PTHR47959">
    <property type="entry name" value="ATP-DEPENDENT RNA HELICASE RHLE-RELATED"/>
    <property type="match status" value="1"/>
</dbReference>
<dbReference type="GO" id="GO:0005524">
    <property type="term" value="F:ATP binding"/>
    <property type="evidence" value="ECO:0007669"/>
    <property type="project" value="UniProtKB-KW"/>
</dbReference>
<dbReference type="PROSITE" id="PS51192">
    <property type="entry name" value="HELICASE_ATP_BIND_1"/>
    <property type="match status" value="1"/>
</dbReference>
<keyword evidence="3 6" id="KW-0347">Helicase</keyword>
<dbReference type="EMBL" id="JAEKNN010000053">
    <property type="protein sequence ID" value="MBJ7609938.1"/>
    <property type="molecule type" value="Genomic_DNA"/>
</dbReference>
<feature type="domain" description="Helicase ATP-binding" evidence="7">
    <location>
        <begin position="21"/>
        <end position="191"/>
    </location>
</feature>
<evidence type="ECO:0000256" key="1">
    <source>
        <dbReference type="ARBA" id="ARBA00022741"/>
    </source>
</evidence>
<dbReference type="InterPro" id="IPR001650">
    <property type="entry name" value="Helicase_C-like"/>
</dbReference>
<dbReference type="GO" id="GO:0016787">
    <property type="term" value="F:hydrolase activity"/>
    <property type="evidence" value="ECO:0007669"/>
    <property type="project" value="UniProtKB-KW"/>
</dbReference>
<protein>
    <submittedName>
        <fullName evidence="9">DEAD/DEAH box helicase</fullName>
    </submittedName>
</protein>
<keyword evidence="2 6" id="KW-0378">Hydrolase</keyword>
<gene>
    <name evidence="9" type="ORF">JF887_11000</name>
</gene>
<dbReference type="InterPro" id="IPR000629">
    <property type="entry name" value="RNA-helicase_DEAD-box_CS"/>
</dbReference>
<evidence type="ECO:0000256" key="3">
    <source>
        <dbReference type="ARBA" id="ARBA00022806"/>
    </source>
</evidence>
<dbReference type="CDD" id="cd18787">
    <property type="entry name" value="SF2_C_DEAD"/>
    <property type="match status" value="1"/>
</dbReference>
<dbReference type="GO" id="GO:0003724">
    <property type="term" value="F:RNA helicase activity"/>
    <property type="evidence" value="ECO:0007669"/>
    <property type="project" value="UniProtKB-ARBA"/>
</dbReference>
<dbReference type="GO" id="GO:0005829">
    <property type="term" value="C:cytosol"/>
    <property type="evidence" value="ECO:0007669"/>
    <property type="project" value="TreeGrafter"/>
</dbReference>
<evidence type="ECO:0000256" key="6">
    <source>
        <dbReference type="RuleBase" id="RU000492"/>
    </source>
</evidence>
<dbReference type="InterPro" id="IPR044742">
    <property type="entry name" value="DEAD/DEAH_RhlB"/>
</dbReference>
<dbReference type="PANTHER" id="PTHR47959:SF1">
    <property type="entry name" value="ATP-DEPENDENT RNA HELICASE DBPA"/>
    <property type="match status" value="1"/>
</dbReference>
<dbReference type="Proteomes" id="UP000614410">
    <property type="component" value="Unassembled WGS sequence"/>
</dbReference>
<dbReference type="AlphaFoldDB" id="A0A934NFH3"/>
<dbReference type="InterPro" id="IPR050079">
    <property type="entry name" value="DEAD_box_RNA_helicase"/>
</dbReference>
<proteinExistence type="inferred from homology"/>
<evidence type="ECO:0000259" key="8">
    <source>
        <dbReference type="PROSITE" id="PS51194"/>
    </source>
</evidence>
<dbReference type="PROSITE" id="PS51194">
    <property type="entry name" value="HELICASE_CTER"/>
    <property type="match status" value="1"/>
</dbReference>
<dbReference type="SMART" id="SM00487">
    <property type="entry name" value="DEXDc"/>
    <property type="match status" value="1"/>
</dbReference>
<comment type="caution">
    <text evidence="9">The sequence shown here is derived from an EMBL/GenBank/DDBJ whole genome shotgun (WGS) entry which is preliminary data.</text>
</comment>
<dbReference type="Pfam" id="PF00271">
    <property type="entry name" value="Helicase_C"/>
    <property type="match status" value="1"/>
</dbReference>
<comment type="similarity">
    <text evidence="5 6">Belongs to the DEAD box helicase family.</text>
</comment>
<evidence type="ECO:0000256" key="2">
    <source>
        <dbReference type="ARBA" id="ARBA00022801"/>
    </source>
</evidence>
<dbReference type="InterPro" id="IPR014001">
    <property type="entry name" value="Helicase_ATP-bd"/>
</dbReference>
<evidence type="ECO:0000256" key="4">
    <source>
        <dbReference type="ARBA" id="ARBA00022840"/>
    </source>
</evidence>
<dbReference type="GO" id="GO:0003676">
    <property type="term" value="F:nucleic acid binding"/>
    <property type="evidence" value="ECO:0007669"/>
    <property type="project" value="InterPro"/>
</dbReference>
<organism evidence="9 10">
    <name type="scientific">Candidatus Amunia macphersoniae</name>
    <dbReference type="NCBI Taxonomy" id="3127014"/>
    <lineage>
        <taxon>Bacteria</taxon>
        <taxon>Bacillati</taxon>
        <taxon>Candidatus Dormiibacterota</taxon>
        <taxon>Candidatus Dormibacteria</taxon>
        <taxon>Candidatus Aeolococcales</taxon>
        <taxon>Candidatus Aeolococcaceae</taxon>
        <taxon>Candidatus Amunia</taxon>
    </lineage>
</organism>
<feature type="domain" description="Helicase C-terminal" evidence="8">
    <location>
        <begin position="222"/>
        <end position="367"/>
    </location>
</feature>
<dbReference type="PROSITE" id="PS00039">
    <property type="entry name" value="DEAD_ATP_HELICASE"/>
    <property type="match status" value="1"/>
</dbReference>
<accession>A0A934NFH3</accession>
<dbReference type="InterPro" id="IPR011545">
    <property type="entry name" value="DEAD/DEAH_box_helicase_dom"/>
</dbReference>
<dbReference type="Pfam" id="PF00270">
    <property type="entry name" value="DEAD"/>
    <property type="match status" value="1"/>
</dbReference>
<dbReference type="SMART" id="SM00490">
    <property type="entry name" value="HELICc"/>
    <property type="match status" value="1"/>
</dbReference>
<dbReference type="SUPFAM" id="SSF52540">
    <property type="entry name" value="P-loop containing nucleoside triphosphate hydrolases"/>
    <property type="match status" value="1"/>
</dbReference>
<sequence>MLATVSEMGFTVATPIQAGAIPFALKGRDVIGQAHTGSGKTAAFGIPIIEQLDPRKGSVQALILCPTRELAVQVEEEITVLCERHQITSVAIYGGDSMGRQLDALRAGAHIVVATPGRLADHIQRRSISLERVHFAVLDEADRMLDMGFAPDVEKILRQCPTARQTMLFSATMPEWVRRLAMRHMRDPITVAISIRPEIAAGVRQIYVQTTWADKVDVMMRILDQPDVVMSLIFVETKRTADLLQAQLERRGQSVGVLHGDLTQKERNAAMAAFVATHAKHLIATNVAARGLDIDDISHVINYDVPTTPDEYLHRVGRTARAGRSGVAITLITPSEILKLRDVEKHAGTTIEAASLDDFPVVEPAPTPG</sequence>
<dbReference type="InterPro" id="IPR027417">
    <property type="entry name" value="P-loop_NTPase"/>
</dbReference>
<keyword evidence="4 6" id="KW-0067">ATP-binding</keyword>
<evidence type="ECO:0000313" key="10">
    <source>
        <dbReference type="Proteomes" id="UP000614410"/>
    </source>
</evidence>
<name>A0A934NFH3_9BACT</name>
<evidence type="ECO:0000259" key="7">
    <source>
        <dbReference type="PROSITE" id="PS51192"/>
    </source>
</evidence>
<keyword evidence="1 6" id="KW-0547">Nucleotide-binding</keyword>
<evidence type="ECO:0000313" key="9">
    <source>
        <dbReference type="EMBL" id="MBJ7609938.1"/>
    </source>
</evidence>